<accession>A0A1B1YBQ3</accession>
<evidence type="ECO:0000313" key="6">
    <source>
        <dbReference type="Proteomes" id="UP000092971"/>
    </source>
</evidence>
<comment type="cofactor">
    <cofactor evidence="4">
        <name>Mg(2+)</name>
        <dbReference type="ChEBI" id="CHEBI:18420"/>
    </cofactor>
    <text evidence="4">Divalent metal ions. Mg(2+) is the most effective.</text>
</comment>
<keyword evidence="5" id="KW-0378">Hydrolase</keyword>
<feature type="binding site" evidence="4">
    <location>
        <position position="26"/>
    </location>
    <ligand>
        <name>Mg(2+)</name>
        <dbReference type="ChEBI" id="CHEBI:18420"/>
    </ligand>
</feature>
<keyword evidence="1 4" id="KW-0460">Magnesium</keyword>
<organism evidence="5 6">
    <name type="scientific">Thermoclostridium stercorarium subsp. thermolacticum DSM 2910</name>
    <dbReference type="NCBI Taxonomy" id="1121336"/>
    <lineage>
        <taxon>Bacteria</taxon>
        <taxon>Bacillati</taxon>
        <taxon>Bacillota</taxon>
        <taxon>Clostridia</taxon>
        <taxon>Eubacteriales</taxon>
        <taxon>Oscillospiraceae</taxon>
        <taxon>Thermoclostridium</taxon>
    </lineage>
</organism>
<dbReference type="InterPro" id="IPR036412">
    <property type="entry name" value="HAD-like_sf"/>
</dbReference>
<dbReference type="OrthoDB" id="9810449at2"/>
<comment type="function">
    <text evidence="1">Catalyzes the dephosphorylation of 2-6 carbon acid sugars in vitro.</text>
</comment>
<protein>
    <recommendedName>
        <fullName evidence="1">Acid sugar phosphatase</fullName>
        <ecNumber evidence="1">3.1.3.-</ecNumber>
    </recommendedName>
</protein>
<feature type="active site" description="Proton donor" evidence="2">
    <location>
        <position position="26"/>
    </location>
</feature>
<dbReference type="PANTHER" id="PTHR19288:SF46">
    <property type="entry name" value="HALOACID DEHALOGENASE-LIKE HYDROLASE DOMAIN-CONTAINING PROTEIN 2"/>
    <property type="match status" value="1"/>
</dbReference>
<evidence type="ECO:0000256" key="4">
    <source>
        <dbReference type="PIRSR" id="PIRSR000915-3"/>
    </source>
</evidence>
<name>A0A1B1YBQ3_THEST</name>
<dbReference type="GO" id="GO:0016791">
    <property type="term" value="F:phosphatase activity"/>
    <property type="evidence" value="ECO:0007669"/>
    <property type="project" value="TreeGrafter"/>
</dbReference>
<dbReference type="PIRSF" id="PIRSF000915">
    <property type="entry name" value="PGP-type_phosphatase"/>
    <property type="match status" value="1"/>
</dbReference>
<dbReference type="Proteomes" id="UP000092971">
    <property type="component" value="Chromosome"/>
</dbReference>
<gene>
    <name evidence="5" type="ORF">CSTERTH_03775</name>
</gene>
<dbReference type="SUPFAM" id="SSF56784">
    <property type="entry name" value="HAD-like"/>
    <property type="match status" value="1"/>
</dbReference>
<dbReference type="EC" id="3.1.3.-" evidence="1"/>
<evidence type="ECO:0000256" key="1">
    <source>
        <dbReference type="PIRNR" id="PIRNR000915"/>
    </source>
</evidence>
<dbReference type="NCBIfam" id="TIGR01460">
    <property type="entry name" value="HAD-SF-IIA"/>
    <property type="match status" value="1"/>
</dbReference>
<comment type="similarity">
    <text evidence="1">Belongs to the HAD-like hydrolase superfamily. NagD family.</text>
</comment>
<reference evidence="5 6" key="1">
    <citation type="submission" date="2016-02" db="EMBL/GenBank/DDBJ databases">
        <title>Comparison of Clostridium stercorarium subspecies using comparative genomics and transcriptomics.</title>
        <authorList>
            <person name="Schellenberg J."/>
            <person name="Thallinger G."/>
            <person name="Levin D.B."/>
            <person name="Zhang X."/>
            <person name="Alvare G."/>
            <person name="Fristensky B."/>
            <person name="Sparling R."/>
        </authorList>
    </citation>
    <scope>NUCLEOTIDE SEQUENCE [LARGE SCALE GENOMIC DNA]</scope>
    <source>
        <strain evidence="5 6">DSM 2910</strain>
    </source>
</reference>
<dbReference type="GO" id="GO:0005737">
    <property type="term" value="C:cytoplasm"/>
    <property type="evidence" value="ECO:0007669"/>
    <property type="project" value="TreeGrafter"/>
</dbReference>
<evidence type="ECO:0000256" key="2">
    <source>
        <dbReference type="PIRSR" id="PIRSR000915-1"/>
    </source>
</evidence>
<dbReference type="Gene3D" id="3.40.50.1000">
    <property type="entry name" value="HAD superfamily/HAD-like"/>
    <property type="match status" value="2"/>
</dbReference>
<dbReference type="EMBL" id="CP014672">
    <property type="protein sequence ID" value="ANW98217.1"/>
    <property type="molecule type" value="Genomic_DNA"/>
</dbReference>
<dbReference type="GO" id="GO:0046872">
    <property type="term" value="F:metal ion binding"/>
    <property type="evidence" value="ECO:0007669"/>
    <property type="project" value="UniProtKB-KW"/>
</dbReference>
<sequence>MLTEEDEPVVKESILKTKKLFVLDMDGTFYLGDRLIDGSLDFIKKLEATGKQYLFFTNNSSKTSDFYIKKLASMGLNITKDRILTSGDVTINYLKKYYNGKRIYLMATEIVEKEFLERGINLCTDDADAVVVAFDTSLTYEKLNIACKLIRNGSDFIATHPDFNCPTEDGFIPDCGAMCAFITASTGKKPKYLGKPYKETVDCILDHTGLTVDDIVFVGDRLYTDIATAYYHGATGLLVLSGETKLKDLENSDVKPDLIFESLKEVAEVL</sequence>
<feature type="binding site" evidence="4">
    <location>
        <position position="220"/>
    </location>
    <ligand>
        <name>Mg(2+)</name>
        <dbReference type="ChEBI" id="CHEBI:18420"/>
    </ligand>
</feature>
<dbReference type="AlphaFoldDB" id="A0A1B1YBQ3"/>
<dbReference type="Pfam" id="PF13344">
    <property type="entry name" value="Hydrolase_6"/>
    <property type="match status" value="1"/>
</dbReference>
<keyword evidence="1 4" id="KW-0479">Metal-binding</keyword>
<evidence type="ECO:0000256" key="3">
    <source>
        <dbReference type="PIRSR" id="PIRSR000915-2"/>
    </source>
</evidence>
<dbReference type="Pfam" id="PF13242">
    <property type="entry name" value="Hydrolase_like"/>
    <property type="match status" value="1"/>
</dbReference>
<dbReference type="InterPro" id="IPR006357">
    <property type="entry name" value="HAD-SF_hydro_IIA"/>
</dbReference>
<feature type="active site" description="Nucleophile" evidence="2">
    <location>
        <position position="24"/>
    </location>
</feature>
<feature type="binding site" evidence="3">
    <location>
        <position position="195"/>
    </location>
    <ligand>
        <name>substrate</name>
    </ligand>
</feature>
<proteinExistence type="inferred from homology"/>
<feature type="binding site" evidence="4">
    <location>
        <position position="24"/>
    </location>
    <ligand>
        <name>Mg(2+)</name>
        <dbReference type="ChEBI" id="CHEBI:18420"/>
    </ligand>
</feature>
<dbReference type="PANTHER" id="PTHR19288">
    <property type="entry name" value="4-NITROPHENYLPHOSPHATASE-RELATED"/>
    <property type="match status" value="1"/>
</dbReference>
<evidence type="ECO:0000313" key="5">
    <source>
        <dbReference type="EMBL" id="ANW98217.1"/>
    </source>
</evidence>
<dbReference type="InterPro" id="IPR023214">
    <property type="entry name" value="HAD_sf"/>
</dbReference>